<dbReference type="AlphaFoldDB" id="A0A7D5RC22"/>
<dbReference type="KEGG" id="nue:C5F50_11845"/>
<dbReference type="RefSeq" id="WP_179371562.1">
    <property type="nucleotide sequence ID" value="NZ_CP026995.1"/>
</dbReference>
<organism evidence="1 2">
    <name type="scientific">Nitrosopumilus ureiphilus</name>
    <dbReference type="NCBI Taxonomy" id="1470067"/>
    <lineage>
        <taxon>Archaea</taxon>
        <taxon>Nitrososphaerota</taxon>
        <taxon>Nitrososphaeria</taxon>
        <taxon>Nitrosopumilales</taxon>
        <taxon>Nitrosopumilaceae</taxon>
        <taxon>Nitrosopumilus</taxon>
    </lineage>
</organism>
<protein>
    <submittedName>
        <fullName evidence="1">Uncharacterized protein</fullName>
    </submittedName>
</protein>
<keyword evidence="2" id="KW-1185">Reference proteome</keyword>
<evidence type="ECO:0000313" key="1">
    <source>
        <dbReference type="EMBL" id="QLH07684.1"/>
    </source>
</evidence>
<proteinExistence type="predicted"/>
<dbReference type="Proteomes" id="UP000509478">
    <property type="component" value="Chromosome"/>
</dbReference>
<gene>
    <name evidence="1" type="ORF">C5F50_11845</name>
</gene>
<sequence>MKILEFQNNAFKAQQKIYSEYGKINGMEERFQIIELSFEILEDFLKIPFNKNEITVNAFRELVIRSHKTLQSVTLIATSGLEIQTLSFLRDLVEIEFLLLFFTIYPEKITTWWKADKKTRIQNFSPVHLRNGIAKKYPEMKKSMEDDYAGH</sequence>
<evidence type="ECO:0000313" key="2">
    <source>
        <dbReference type="Proteomes" id="UP000509478"/>
    </source>
</evidence>
<reference evidence="1 2" key="1">
    <citation type="submission" date="2018-02" db="EMBL/GenBank/DDBJ databases">
        <title>Complete genome of Nitrosopumilus ureaphilus PS0.</title>
        <authorList>
            <person name="Qin W."/>
            <person name="Zheng Y."/>
            <person name="Stahl D.A."/>
        </authorList>
    </citation>
    <scope>NUCLEOTIDE SEQUENCE [LARGE SCALE GENOMIC DNA]</scope>
    <source>
        <strain evidence="1 2">PS0</strain>
    </source>
</reference>
<dbReference type="EMBL" id="CP026995">
    <property type="protein sequence ID" value="QLH07684.1"/>
    <property type="molecule type" value="Genomic_DNA"/>
</dbReference>
<accession>A0A7D5RC22</accession>
<name>A0A7D5RC22_9ARCH</name>
<dbReference type="GeneID" id="56068820"/>